<feature type="compositionally biased region" description="Polar residues" evidence="1">
    <location>
        <begin position="654"/>
        <end position="674"/>
    </location>
</feature>
<feature type="region of interest" description="Disordered" evidence="1">
    <location>
        <begin position="116"/>
        <end position="150"/>
    </location>
</feature>
<proteinExistence type="predicted"/>
<accession>A0AAN8TNC5</accession>
<dbReference type="EMBL" id="JBANQN010000004">
    <property type="protein sequence ID" value="KAK6790895.1"/>
    <property type="molecule type" value="Genomic_DNA"/>
</dbReference>
<dbReference type="PANTHER" id="PTHR33137:SF4">
    <property type="entry name" value="MEDIATOR OF RNA POLYMERASE II TRANSCRIPTION SUBUNIT 15A-RELATED"/>
    <property type="match status" value="1"/>
</dbReference>
<organism evidence="2 3">
    <name type="scientific">Solanum bulbocastanum</name>
    <name type="common">Wild potato</name>
    <dbReference type="NCBI Taxonomy" id="147425"/>
    <lineage>
        <taxon>Eukaryota</taxon>
        <taxon>Viridiplantae</taxon>
        <taxon>Streptophyta</taxon>
        <taxon>Embryophyta</taxon>
        <taxon>Tracheophyta</taxon>
        <taxon>Spermatophyta</taxon>
        <taxon>Magnoliopsida</taxon>
        <taxon>eudicotyledons</taxon>
        <taxon>Gunneridae</taxon>
        <taxon>Pentapetalae</taxon>
        <taxon>asterids</taxon>
        <taxon>lamiids</taxon>
        <taxon>Solanales</taxon>
        <taxon>Solanaceae</taxon>
        <taxon>Solanoideae</taxon>
        <taxon>Solaneae</taxon>
        <taxon>Solanum</taxon>
    </lineage>
</organism>
<name>A0AAN8TNC5_SOLBU</name>
<gene>
    <name evidence="2" type="ORF">RDI58_009976</name>
</gene>
<dbReference type="PANTHER" id="PTHR33137">
    <property type="entry name" value="MEDIATOR OF RNA POLYMERASE II TRANSCRIPTION SUBUNIT 15A-RELATED"/>
    <property type="match status" value="1"/>
</dbReference>
<evidence type="ECO:0000256" key="1">
    <source>
        <dbReference type="SAM" id="MobiDB-lite"/>
    </source>
</evidence>
<reference evidence="2 3" key="1">
    <citation type="submission" date="2024-02" db="EMBL/GenBank/DDBJ databases">
        <title>de novo genome assembly of Solanum bulbocastanum strain 11H21.</title>
        <authorList>
            <person name="Hosaka A.J."/>
        </authorList>
    </citation>
    <scope>NUCLEOTIDE SEQUENCE [LARGE SCALE GENOMIC DNA]</scope>
    <source>
        <tissue evidence="2">Young leaves</tissue>
    </source>
</reference>
<protein>
    <recommendedName>
        <fullName evidence="4">Mediator of RNA polymerase II transcription subunit 15a-like</fullName>
    </recommendedName>
</protein>
<sequence length="703" mass="79318">MYIDNNNIQVQMENANGADWQEEAYQKIKSMKEMYLSDLNDLYEKIAYKMQQYSLQQRLENEKIEKLKMFKIMLERIMLFLRLNKQDIQLNHKYKLVSVEKNIIFFLSSNWARSKTSSSPQQGKLPQSSMQLQQPQSLDGQTNPPMQPVQGSMEAMQQSYLTNLQHYSLSGVSTISNSQQHKINVVKPGSRWDLGQGNSLNSPQQVATGSLQQNSVNSLQHDNISSFSTQGGMNPVQANLESLQQNSNALPHLLPIQNEQQMLQNQQSTPLCTQLLMQQQLFRSQQLMKHQQAMNSPQQLMQQNNFTNLHHNSLSGVSTNSNSQQDMINTIQPGSNLDLGQGNSLNSLQQVSTGSLQQNHVNRRQHVNISSLSPQSGTNPVQANLCSVQQNSNVLQRMLQMQQLLLPRQQLMKPQQMEMKTGILQKHHLMQQQSVGQCVGSHHPQMKSGISSPQLHKALSPQVTQHPSLQIDQQNMLASLSKDGTPLQSASPPYVVPSPSTPLASSPMAGDSLKVSAGLASHNTAGNIMHQQATLPMEFEPYTSTVEAPLDSSAQTGNTNGADWQEEVYQKIKSMREMYLLELNDLYWKTAFAMQQHPQHEKIEKLNIFKMTLERIVLFLWLNKHDIQLSHKEKLFSLEKHINFFLSGKRSHKPTSSPLQGQLPQPSIHTSQAQDTYACQPPMLDSSGQDIASEFDRLLCLID</sequence>
<evidence type="ECO:0008006" key="4">
    <source>
        <dbReference type="Google" id="ProtNLM"/>
    </source>
</evidence>
<dbReference type="Proteomes" id="UP001371456">
    <property type="component" value="Unassembled WGS sequence"/>
</dbReference>
<feature type="region of interest" description="Disordered" evidence="1">
    <location>
        <begin position="650"/>
        <end position="674"/>
    </location>
</feature>
<dbReference type="InterPro" id="IPR044661">
    <property type="entry name" value="MED15a/b/c-like"/>
</dbReference>
<comment type="caution">
    <text evidence="2">The sequence shown here is derived from an EMBL/GenBank/DDBJ whole genome shotgun (WGS) entry which is preliminary data.</text>
</comment>
<keyword evidence="3" id="KW-1185">Reference proteome</keyword>
<dbReference type="GO" id="GO:0031490">
    <property type="term" value="F:chromatin DNA binding"/>
    <property type="evidence" value="ECO:0007669"/>
    <property type="project" value="InterPro"/>
</dbReference>
<feature type="compositionally biased region" description="Low complexity" evidence="1">
    <location>
        <begin position="125"/>
        <end position="138"/>
    </location>
</feature>
<dbReference type="AlphaFoldDB" id="A0AAN8TNC5"/>
<feature type="region of interest" description="Disordered" evidence="1">
    <location>
        <begin position="439"/>
        <end position="467"/>
    </location>
</feature>
<dbReference type="GO" id="GO:0003713">
    <property type="term" value="F:transcription coactivator activity"/>
    <property type="evidence" value="ECO:0007669"/>
    <property type="project" value="InterPro"/>
</dbReference>
<evidence type="ECO:0000313" key="3">
    <source>
        <dbReference type="Proteomes" id="UP001371456"/>
    </source>
</evidence>
<feature type="region of interest" description="Disordered" evidence="1">
    <location>
        <begin position="482"/>
        <end position="509"/>
    </location>
</feature>
<evidence type="ECO:0000313" key="2">
    <source>
        <dbReference type="EMBL" id="KAK6790895.1"/>
    </source>
</evidence>